<reference evidence="5 6" key="1">
    <citation type="submission" date="2017-09" db="EMBL/GenBank/DDBJ databases">
        <title>Sequencing the genomes of two abundant thermophiles in Great Basin hot springs: Thermocrinis jamiesonii and novel Chloroflexi Thermoflexus hugenholtzii.</title>
        <authorList>
            <person name="Hedlund B."/>
        </authorList>
    </citation>
    <scope>NUCLEOTIDE SEQUENCE [LARGE SCALE GENOMIC DNA]</scope>
    <source>
        <strain evidence="5 6">G233</strain>
    </source>
</reference>
<comment type="caution">
    <text evidence="5">The sequence shown here is derived from an EMBL/GenBank/DDBJ whole genome shotgun (WGS) entry which is preliminary data.</text>
</comment>
<feature type="signal peptide" evidence="3">
    <location>
        <begin position="1"/>
        <end position="20"/>
    </location>
</feature>
<dbReference type="InterPro" id="IPR029050">
    <property type="entry name" value="Immunoprotect_excell_Ig-like"/>
</dbReference>
<dbReference type="AlphaFoldDB" id="A0A2A9HF65"/>
<dbReference type="Pfam" id="PF11611">
    <property type="entry name" value="DUF4352"/>
    <property type="match status" value="1"/>
</dbReference>
<keyword evidence="6" id="KW-1185">Reference proteome</keyword>
<feature type="domain" description="DUF4352" evidence="4">
    <location>
        <begin position="176"/>
        <end position="277"/>
    </location>
</feature>
<dbReference type="PROSITE" id="PS51257">
    <property type="entry name" value="PROKAR_LIPOPROTEIN"/>
    <property type="match status" value="1"/>
</dbReference>
<gene>
    <name evidence="5" type="ORF">A9A59_0625</name>
</gene>
<proteinExistence type="predicted"/>
<evidence type="ECO:0000256" key="2">
    <source>
        <dbReference type="SAM" id="MobiDB-lite"/>
    </source>
</evidence>
<keyword evidence="1 3" id="KW-0732">Signal</keyword>
<name>A0A2A9HF65_TEPT2</name>
<evidence type="ECO:0000313" key="5">
    <source>
        <dbReference type="EMBL" id="PFG73429.1"/>
    </source>
</evidence>
<accession>A0A2A9HF65</accession>
<evidence type="ECO:0000256" key="3">
    <source>
        <dbReference type="SAM" id="SignalP"/>
    </source>
</evidence>
<evidence type="ECO:0000256" key="1">
    <source>
        <dbReference type="ARBA" id="ARBA00022729"/>
    </source>
</evidence>
<dbReference type="EMBL" id="PDJQ01000001">
    <property type="protein sequence ID" value="PFG73429.1"/>
    <property type="molecule type" value="Genomic_DNA"/>
</dbReference>
<feature type="region of interest" description="Disordered" evidence="2">
    <location>
        <begin position="155"/>
        <end position="175"/>
    </location>
</feature>
<feature type="chain" id="PRO_5012270298" evidence="3">
    <location>
        <begin position="21"/>
        <end position="299"/>
    </location>
</feature>
<dbReference type="RefSeq" id="WP_098502886.1">
    <property type="nucleotide sequence ID" value="NZ_PDJQ01000001.1"/>
</dbReference>
<dbReference type="InterPro" id="IPR029051">
    <property type="entry name" value="DUF4352"/>
</dbReference>
<protein>
    <submittedName>
        <fullName evidence="5">Uncharacterized protein DUF4352</fullName>
    </submittedName>
</protein>
<organism evidence="5 6">
    <name type="scientific">Tepidiforma thermophila (strain KCTC 52669 / CGMCC 1.13589 / G233)</name>
    <dbReference type="NCBI Taxonomy" id="2761530"/>
    <lineage>
        <taxon>Bacteria</taxon>
        <taxon>Bacillati</taxon>
        <taxon>Chloroflexota</taxon>
        <taxon>Tepidiformia</taxon>
        <taxon>Tepidiformales</taxon>
        <taxon>Tepidiformaceae</taxon>
        <taxon>Tepidiforma</taxon>
    </lineage>
</organism>
<dbReference type="Gene3D" id="2.60.40.1240">
    <property type="match status" value="1"/>
</dbReference>
<evidence type="ECO:0000313" key="6">
    <source>
        <dbReference type="Proteomes" id="UP000223071"/>
    </source>
</evidence>
<dbReference type="Proteomes" id="UP000223071">
    <property type="component" value="Unassembled WGS sequence"/>
</dbReference>
<sequence>MPRFRALAALALGAAVILFAAACGGGDGQARTEEGLKRAVREAAEGLFKGDYRKWYDSYAKECRDQVDFKEFESTTRLGVVFIEQLAGVKLKDFKVAGVEVRNFTKDGAEVSVTIEAPKAAEGFEDFVGAGEFEPWKWEDGRWVAADCSGLAGGSGDDFGDSGPAPTVPPPGSGPKLGETVEAGKARVTVHAVEDPARAPDAVVEPGRRLVAIEVSIEAAKGSVSVATFDFTVQDEKGYTYDPAFFGREPALKMTDLAQGRTIRGWVTFDVPKDAKLVAVYADLDFPKPETLVADLTRK</sequence>
<evidence type="ECO:0000259" key="4">
    <source>
        <dbReference type="Pfam" id="PF11611"/>
    </source>
</evidence>